<sequence length="494" mass="53078">MAKTLFHSSEKSNFILNMTEEQFSKLASRGLAIAMMMAPLFTLVPEISYSTSDFSEGYISNYTFSAGGLVLGGVIAMIITIIGLMKKYISKWNIFPVCAMAAMVLWGVVSLVKGVDLSISFYGYPNRGEGLLAIIFYFCFFAAAASLKRETALKTIADGAVGVGVLNSAVSLIQIFTGELSHYKSSTLGEEIYAASGLSMSPLFLAMALSLALTAAFVGFITSESKARRIILFCSAVLISFVMMFTYSLIGICGFVLAVIIAVIAVFVLKAPKKRLVCLPASIAAAGAAIALVFGGVIGNINSYRLYDGKLLWWCDSYMRACASGSYDSSKVDIDDTLDVYSYLNSRTMDIIENNALVGTGPDQLAFALINTSAEIDPNMSIPDFMTSEVNRGTFDKVYNEYLYTAATRGVPSLIALILVIVSAVVLGIKSYRRRKTAEAFTISALTIAGVLIFFIGCSSITFAPVFWTAAGAACAGIVTDKEKKAQKKLAKKK</sequence>
<dbReference type="RefSeq" id="WP_074717227.1">
    <property type="nucleotide sequence ID" value="NZ_FNWV01000007.1"/>
</dbReference>
<feature type="transmembrane region" description="Helical" evidence="1">
    <location>
        <begin position="440"/>
        <end position="457"/>
    </location>
</feature>
<feature type="transmembrane region" description="Helical" evidence="1">
    <location>
        <begin position="159"/>
        <end position="177"/>
    </location>
</feature>
<dbReference type="OrthoDB" id="1817912at2"/>
<keyword evidence="2" id="KW-0436">Ligase</keyword>
<gene>
    <name evidence="2" type="ORF">SAMN02910265_02147</name>
</gene>
<name>A0A1H6K7L2_RUMFL</name>
<dbReference type="EMBL" id="FNWV01000007">
    <property type="protein sequence ID" value="SEH69008.1"/>
    <property type="molecule type" value="Genomic_DNA"/>
</dbReference>
<accession>A0A1H6K7L2</accession>
<feature type="transmembrane region" description="Helical" evidence="1">
    <location>
        <begin position="463"/>
        <end position="480"/>
    </location>
</feature>
<dbReference type="AlphaFoldDB" id="A0A1H6K7L2"/>
<organism evidence="2 3">
    <name type="scientific">Ruminococcus flavefaciens</name>
    <dbReference type="NCBI Taxonomy" id="1265"/>
    <lineage>
        <taxon>Bacteria</taxon>
        <taxon>Bacillati</taxon>
        <taxon>Bacillota</taxon>
        <taxon>Clostridia</taxon>
        <taxon>Eubacteriales</taxon>
        <taxon>Oscillospiraceae</taxon>
        <taxon>Ruminococcus</taxon>
    </lineage>
</organism>
<feature type="transmembrane region" description="Helical" evidence="1">
    <location>
        <begin position="227"/>
        <end position="243"/>
    </location>
</feature>
<protein>
    <submittedName>
        <fullName evidence="2">O-Antigen ligase</fullName>
    </submittedName>
</protein>
<dbReference type="Proteomes" id="UP000183190">
    <property type="component" value="Unassembled WGS sequence"/>
</dbReference>
<feature type="transmembrane region" description="Helical" evidence="1">
    <location>
        <begin position="64"/>
        <end position="85"/>
    </location>
</feature>
<dbReference type="GO" id="GO:0016874">
    <property type="term" value="F:ligase activity"/>
    <property type="evidence" value="ECO:0007669"/>
    <property type="project" value="UniProtKB-KW"/>
</dbReference>
<feature type="transmembrane region" description="Helical" evidence="1">
    <location>
        <begin position="410"/>
        <end position="428"/>
    </location>
</feature>
<feature type="transmembrane region" description="Helical" evidence="1">
    <location>
        <begin position="92"/>
        <end position="111"/>
    </location>
</feature>
<keyword evidence="1" id="KW-0472">Membrane</keyword>
<feature type="transmembrane region" description="Helical" evidence="1">
    <location>
        <begin position="197"/>
        <end position="220"/>
    </location>
</feature>
<reference evidence="2 3" key="1">
    <citation type="submission" date="2016-10" db="EMBL/GenBank/DDBJ databases">
        <authorList>
            <person name="de Groot N.N."/>
        </authorList>
    </citation>
    <scope>NUCLEOTIDE SEQUENCE [LARGE SCALE GENOMIC DNA]</scope>
    <source>
        <strain evidence="2 3">YAD2003</strain>
    </source>
</reference>
<keyword evidence="1" id="KW-1133">Transmembrane helix</keyword>
<feature type="transmembrane region" description="Helical" evidence="1">
    <location>
        <begin position="276"/>
        <end position="298"/>
    </location>
</feature>
<keyword evidence="1" id="KW-0812">Transmembrane</keyword>
<proteinExistence type="predicted"/>
<dbReference type="PANTHER" id="PTHR37422">
    <property type="entry name" value="TEICHURONIC ACID BIOSYNTHESIS PROTEIN TUAE"/>
    <property type="match status" value="1"/>
</dbReference>
<evidence type="ECO:0000256" key="1">
    <source>
        <dbReference type="SAM" id="Phobius"/>
    </source>
</evidence>
<dbReference type="InterPro" id="IPR051533">
    <property type="entry name" value="WaaL-like"/>
</dbReference>
<evidence type="ECO:0000313" key="3">
    <source>
        <dbReference type="Proteomes" id="UP000183190"/>
    </source>
</evidence>
<dbReference type="PANTHER" id="PTHR37422:SF13">
    <property type="entry name" value="LIPOPOLYSACCHARIDE BIOSYNTHESIS PROTEIN PA4999-RELATED"/>
    <property type="match status" value="1"/>
</dbReference>
<feature type="transmembrane region" description="Helical" evidence="1">
    <location>
        <begin position="131"/>
        <end position="147"/>
    </location>
</feature>
<feature type="transmembrane region" description="Helical" evidence="1">
    <location>
        <begin position="26"/>
        <end position="44"/>
    </location>
</feature>
<feature type="transmembrane region" description="Helical" evidence="1">
    <location>
        <begin position="249"/>
        <end position="269"/>
    </location>
</feature>
<evidence type="ECO:0000313" key="2">
    <source>
        <dbReference type="EMBL" id="SEH69008.1"/>
    </source>
</evidence>